<dbReference type="Gene3D" id="3.90.550.10">
    <property type="entry name" value="Spore Coat Polysaccharide Biosynthesis Protein SpsA, Chain A"/>
    <property type="match status" value="1"/>
</dbReference>
<dbReference type="STRING" id="1579316.RC74_04795"/>
<proteinExistence type="predicted"/>
<keyword evidence="2" id="KW-1185">Reference proteome</keyword>
<dbReference type="KEGG" id="hat:RC74_04795"/>
<dbReference type="InterPro" id="IPR003329">
    <property type="entry name" value="Cytidylyl_trans"/>
</dbReference>
<dbReference type="Proteomes" id="UP000070371">
    <property type="component" value="Chromosome"/>
</dbReference>
<dbReference type="CDD" id="cd02513">
    <property type="entry name" value="CMP-NeuAc_Synthase"/>
    <property type="match status" value="1"/>
</dbReference>
<evidence type="ECO:0000313" key="2">
    <source>
        <dbReference type="Proteomes" id="UP000070371"/>
    </source>
</evidence>
<dbReference type="OrthoDB" id="9805604at2"/>
<dbReference type="Pfam" id="PF02348">
    <property type="entry name" value="CTP_transf_3"/>
    <property type="match status" value="1"/>
</dbReference>
<evidence type="ECO:0008006" key="3">
    <source>
        <dbReference type="Google" id="ProtNLM"/>
    </source>
</evidence>
<dbReference type="InterPro" id="IPR020039">
    <property type="entry name" value="PseF"/>
</dbReference>
<accession>A0A126UX87</accession>
<sequence>MHEKAIAILPARGGSKRIPRKNILDFHGKPAIGWPIQAAQQSSCFDRVIVTTDDAEIARVSQTLGAEVPFLRDSTLADDFTGTTDVIRDAVEKLNLPPKTLVCCIYPTALFLSGNDLARGKDQLTENVNWVLSLGEYATPIDRAYGMIDATGRVAARNPEKMPMRSQDLEPAYFDAGQFYWARAETWLDKNARVWDGAASVILPPERCIDIDTPTDWRRAEHQFALLEMEKNASSHPD</sequence>
<dbReference type="GO" id="GO:0008781">
    <property type="term" value="F:N-acylneuraminate cytidylyltransferase activity"/>
    <property type="evidence" value="ECO:0007669"/>
    <property type="project" value="TreeGrafter"/>
</dbReference>
<dbReference type="InterPro" id="IPR050793">
    <property type="entry name" value="CMP-NeuNAc_synthase"/>
</dbReference>
<dbReference type="InterPro" id="IPR029044">
    <property type="entry name" value="Nucleotide-diphossugar_trans"/>
</dbReference>
<dbReference type="AlphaFoldDB" id="A0A126UX87"/>
<evidence type="ECO:0000313" key="1">
    <source>
        <dbReference type="EMBL" id="AML50688.1"/>
    </source>
</evidence>
<dbReference type="PANTHER" id="PTHR21485">
    <property type="entry name" value="HAD SUPERFAMILY MEMBERS CMAS AND KDSC"/>
    <property type="match status" value="1"/>
</dbReference>
<protein>
    <recommendedName>
        <fullName evidence="3">Pseudaminic acid cytidylyltransferase</fullName>
    </recommendedName>
</protein>
<organism evidence="1 2">
    <name type="scientific">Falsihalocynthiibacter arcticus</name>
    <dbReference type="NCBI Taxonomy" id="1579316"/>
    <lineage>
        <taxon>Bacteria</taxon>
        <taxon>Pseudomonadati</taxon>
        <taxon>Pseudomonadota</taxon>
        <taxon>Alphaproteobacteria</taxon>
        <taxon>Rhodobacterales</taxon>
        <taxon>Roseobacteraceae</taxon>
        <taxon>Falsihalocynthiibacter</taxon>
    </lineage>
</organism>
<dbReference type="SUPFAM" id="SSF53448">
    <property type="entry name" value="Nucleotide-diphospho-sugar transferases"/>
    <property type="match status" value="1"/>
</dbReference>
<reference evidence="1 2" key="1">
    <citation type="submission" date="2016-02" db="EMBL/GenBank/DDBJ databases">
        <title>Complete genome sequence of Halocynthiibacter arcticus PAMC 20958t from arctic marine sediment.</title>
        <authorList>
            <person name="Lee Y.M."/>
            <person name="Baek K."/>
            <person name="Lee H.K."/>
            <person name="Shin S.C."/>
        </authorList>
    </citation>
    <scope>NUCLEOTIDE SEQUENCE [LARGE SCALE GENOMIC DNA]</scope>
    <source>
        <strain evidence="1">PAMC 20958</strain>
    </source>
</reference>
<dbReference type="PANTHER" id="PTHR21485:SF6">
    <property type="entry name" value="N-ACYLNEURAMINATE CYTIDYLYLTRANSFERASE-RELATED"/>
    <property type="match status" value="1"/>
</dbReference>
<dbReference type="RefSeq" id="WP_039002387.1">
    <property type="nucleotide sequence ID" value="NZ_CP014327.1"/>
</dbReference>
<gene>
    <name evidence="1" type="ORF">RC74_04795</name>
</gene>
<dbReference type="NCBIfam" id="TIGR03584">
    <property type="entry name" value="PseF"/>
    <property type="match status" value="1"/>
</dbReference>
<name>A0A126UX87_9RHOB</name>
<dbReference type="EMBL" id="CP014327">
    <property type="protein sequence ID" value="AML50688.1"/>
    <property type="molecule type" value="Genomic_DNA"/>
</dbReference>